<proteinExistence type="inferred from homology"/>
<evidence type="ECO:0000313" key="6">
    <source>
        <dbReference type="Proteomes" id="UP001063166"/>
    </source>
</evidence>
<dbReference type="Pfam" id="PF02798">
    <property type="entry name" value="GST_N"/>
    <property type="match status" value="1"/>
</dbReference>
<dbReference type="InterPro" id="IPR004046">
    <property type="entry name" value="GST_C"/>
</dbReference>
<dbReference type="OrthoDB" id="422574at2759"/>
<feature type="domain" description="GST C-terminal" evidence="4">
    <location>
        <begin position="104"/>
        <end position="226"/>
    </location>
</feature>
<dbReference type="CDD" id="cd03048">
    <property type="entry name" value="GST_N_Ure2p_like"/>
    <property type="match status" value="1"/>
</dbReference>
<dbReference type="PROSITE" id="PS50404">
    <property type="entry name" value="GST_NTER"/>
    <property type="match status" value="1"/>
</dbReference>
<evidence type="ECO:0000313" key="5">
    <source>
        <dbReference type="EMBL" id="GLB33736.1"/>
    </source>
</evidence>
<dbReference type="EMBL" id="BRPK01000001">
    <property type="protein sequence ID" value="GLB33736.1"/>
    <property type="molecule type" value="Genomic_DNA"/>
</dbReference>
<dbReference type="SFLD" id="SFLDG00358">
    <property type="entry name" value="Main_(cytGST)"/>
    <property type="match status" value="1"/>
</dbReference>
<dbReference type="SUPFAM" id="SSF52833">
    <property type="entry name" value="Thioredoxin-like"/>
    <property type="match status" value="1"/>
</dbReference>
<dbReference type="InterPro" id="IPR010987">
    <property type="entry name" value="Glutathione-S-Trfase_C-like"/>
</dbReference>
<dbReference type="Proteomes" id="UP001063166">
    <property type="component" value="Unassembled WGS sequence"/>
</dbReference>
<dbReference type="SFLD" id="SFLDG01151">
    <property type="entry name" value="Main.2:_Nu-like"/>
    <property type="match status" value="1"/>
</dbReference>
<gene>
    <name evidence="5" type="ORF">LshimejAT787_0106200</name>
</gene>
<comment type="caution">
    <text evidence="5">The sequence shown here is derived from an EMBL/GenBank/DDBJ whole genome shotgun (WGS) entry which is preliminary data.</text>
</comment>
<evidence type="ECO:0000259" key="4">
    <source>
        <dbReference type="PROSITE" id="PS50405"/>
    </source>
</evidence>
<dbReference type="SFLD" id="SFLDS00019">
    <property type="entry name" value="Glutathione_Transferase_(cytos"/>
    <property type="match status" value="1"/>
</dbReference>
<dbReference type="InterPro" id="IPR036282">
    <property type="entry name" value="Glutathione-S-Trfase_C_sf"/>
</dbReference>
<dbReference type="InterPro" id="IPR004045">
    <property type="entry name" value="Glutathione_S-Trfase_N"/>
</dbReference>
<accession>A0A9P3PE08</accession>
<dbReference type="Gene3D" id="3.40.30.10">
    <property type="entry name" value="Glutaredoxin"/>
    <property type="match status" value="1"/>
</dbReference>
<dbReference type="PANTHER" id="PTHR44051:SF8">
    <property type="entry name" value="GLUTATHIONE S-TRANSFERASE GSTA"/>
    <property type="match status" value="1"/>
</dbReference>
<name>A0A9P3PE08_LYOSH</name>
<evidence type="ECO:0000259" key="3">
    <source>
        <dbReference type="PROSITE" id="PS50404"/>
    </source>
</evidence>
<dbReference type="PROSITE" id="PS50405">
    <property type="entry name" value="GST_CTER"/>
    <property type="match status" value="1"/>
</dbReference>
<reference evidence="5" key="1">
    <citation type="submission" date="2022-07" db="EMBL/GenBank/DDBJ databases">
        <title>The genome of Lyophyllum shimeji provides insight into the initial evolution of ectomycorrhizal fungal genome.</title>
        <authorList>
            <person name="Kobayashi Y."/>
            <person name="Shibata T."/>
            <person name="Hirakawa H."/>
            <person name="Shigenobu S."/>
            <person name="Nishiyama T."/>
            <person name="Yamada A."/>
            <person name="Hasebe M."/>
            <person name="Kawaguchi M."/>
        </authorList>
    </citation>
    <scope>NUCLEOTIDE SEQUENCE</scope>
    <source>
        <strain evidence="5">AT787</strain>
    </source>
</reference>
<dbReference type="Pfam" id="PF00043">
    <property type="entry name" value="GST_C"/>
    <property type="match status" value="1"/>
</dbReference>
<feature type="domain" description="GST N-terminal" evidence="3">
    <location>
        <begin position="6"/>
        <end position="95"/>
    </location>
</feature>
<dbReference type="SUPFAM" id="SSF47616">
    <property type="entry name" value="GST C-terminal domain-like"/>
    <property type="match status" value="1"/>
</dbReference>
<dbReference type="AlphaFoldDB" id="A0A9P3PE08"/>
<dbReference type="Gene3D" id="1.20.1050.10">
    <property type="match status" value="1"/>
</dbReference>
<organism evidence="5 6">
    <name type="scientific">Lyophyllum shimeji</name>
    <name type="common">Hon-shimeji</name>
    <name type="synonym">Tricholoma shimeji</name>
    <dbReference type="NCBI Taxonomy" id="47721"/>
    <lineage>
        <taxon>Eukaryota</taxon>
        <taxon>Fungi</taxon>
        <taxon>Dikarya</taxon>
        <taxon>Basidiomycota</taxon>
        <taxon>Agaricomycotina</taxon>
        <taxon>Agaricomycetes</taxon>
        <taxon>Agaricomycetidae</taxon>
        <taxon>Agaricales</taxon>
        <taxon>Tricholomatineae</taxon>
        <taxon>Lyophyllaceae</taxon>
        <taxon>Lyophyllum</taxon>
    </lineage>
</organism>
<dbReference type="PANTHER" id="PTHR44051">
    <property type="entry name" value="GLUTATHIONE S-TRANSFERASE-RELATED"/>
    <property type="match status" value="1"/>
</dbReference>
<comment type="similarity">
    <text evidence="1 2">Belongs to the GST superfamily.</text>
</comment>
<protein>
    <submittedName>
        <fullName evidence="5">Glutathione S-transferase, C-terminal domain</fullName>
    </submittedName>
</protein>
<keyword evidence="6" id="KW-1185">Reference proteome</keyword>
<dbReference type="InterPro" id="IPR036249">
    <property type="entry name" value="Thioredoxin-like_sf"/>
</dbReference>
<sequence length="226" mass="25857">MSKISPQLTLYTNHLTPNGLKVSIYLEELRAKDPSLDYKIERLDLSKGTQKEPWFIKLNPNGRIPVLIDHTRDDFPVFESAAILLYLEQNFDPKKAFSFDAAKFPKEYSSMLQWIFFAHGGLGPMQGQAHFFLHYALEDVPYGKKRYQEETKRLYGVLNIGLADRDYLAGPGRGRFTIADTNAFPWIRLHTRAGIETLDEWPNLKAWLSRVSNRPGVKAAIQSVAL</sequence>
<dbReference type="InterPro" id="IPR040079">
    <property type="entry name" value="Glutathione_S-Trfase"/>
</dbReference>
<evidence type="ECO:0000256" key="1">
    <source>
        <dbReference type="ARBA" id="ARBA00007409"/>
    </source>
</evidence>
<evidence type="ECO:0000256" key="2">
    <source>
        <dbReference type="RuleBase" id="RU003494"/>
    </source>
</evidence>